<dbReference type="Proteomes" id="UP000020406">
    <property type="component" value="Unassembled WGS sequence"/>
</dbReference>
<organism evidence="1 2">
    <name type="scientific">Xylella taiwanensis</name>
    <dbReference type="NCBI Taxonomy" id="1444770"/>
    <lineage>
        <taxon>Bacteria</taxon>
        <taxon>Pseudomonadati</taxon>
        <taxon>Pseudomonadota</taxon>
        <taxon>Gammaproteobacteria</taxon>
        <taxon>Lysobacterales</taxon>
        <taxon>Lysobacteraceae</taxon>
        <taxon>Xylella</taxon>
    </lineage>
</organism>
<accession>Z9JHA1</accession>
<sequence length="41" mass="4797">MTSSFLHLEQMQLRRLHILYSYVQPRVCGGDTIKSSTTWLV</sequence>
<dbReference type="EMBL" id="JDSQ01000019">
    <property type="protein sequence ID" value="EWS77514.1"/>
    <property type="molecule type" value="Genomic_DNA"/>
</dbReference>
<evidence type="ECO:0000313" key="2">
    <source>
        <dbReference type="Proteomes" id="UP000020406"/>
    </source>
</evidence>
<gene>
    <name evidence="1" type="ORF">AF72_10615</name>
</gene>
<comment type="caution">
    <text evidence="1">The sequence shown here is derived from an EMBL/GenBank/DDBJ whole genome shotgun (WGS) entry which is preliminary data.</text>
</comment>
<name>Z9JHA1_9GAMM</name>
<dbReference type="PATRIC" id="fig|1444770.3.peg.2515"/>
<evidence type="ECO:0000313" key="1">
    <source>
        <dbReference type="EMBL" id="EWS77514.1"/>
    </source>
</evidence>
<protein>
    <submittedName>
        <fullName evidence="1">Uncharacterized protein</fullName>
    </submittedName>
</protein>
<proteinExistence type="predicted"/>
<reference evidence="1 2" key="1">
    <citation type="journal article" date="2014" name="Genome Announc.">
        <title>Draft Genome Sequence of Xylella fastidiosa Pear Leaf Scorch Strain in Taiwan.</title>
        <authorList>
            <person name="Su C.C."/>
            <person name="Deng W.L."/>
            <person name="Jan F.J."/>
            <person name="Chang C.J."/>
            <person name="Huang H."/>
            <person name="Chen J."/>
        </authorList>
    </citation>
    <scope>NUCLEOTIDE SEQUENCE [LARGE SCALE GENOMIC DNA]</scope>
    <source>
        <strain evidence="1 2">PLS229</strain>
    </source>
</reference>
<dbReference type="AlphaFoldDB" id="Z9JHA1"/>